<dbReference type="SUPFAM" id="SSF48452">
    <property type="entry name" value="TPR-like"/>
    <property type="match status" value="1"/>
</dbReference>
<keyword evidence="7" id="KW-0862">Zinc</keyword>
<keyword evidence="5" id="KW-0574">Periplasm</keyword>
<dbReference type="GO" id="GO:0051603">
    <property type="term" value="P:proteolysis involved in protein catabolic process"/>
    <property type="evidence" value="ECO:0007669"/>
    <property type="project" value="TreeGrafter"/>
</dbReference>
<protein>
    <recommendedName>
        <fullName evidence="10">Peptidase M48 domain-containing protein</fullName>
    </recommendedName>
</protein>
<dbReference type="Gene3D" id="3.30.2010.10">
    <property type="entry name" value="Metalloproteases ('zincins'), catalytic domain"/>
    <property type="match status" value="1"/>
</dbReference>
<evidence type="ECO:0000313" key="12">
    <source>
        <dbReference type="Proteomes" id="UP000179076"/>
    </source>
</evidence>
<evidence type="ECO:0000256" key="1">
    <source>
        <dbReference type="ARBA" id="ARBA00001947"/>
    </source>
</evidence>
<dbReference type="InterPro" id="IPR051156">
    <property type="entry name" value="Mito/Outer_Membr_Metalloprot"/>
</dbReference>
<keyword evidence="3" id="KW-0479">Metal-binding</keyword>
<evidence type="ECO:0000256" key="3">
    <source>
        <dbReference type="ARBA" id="ARBA00022723"/>
    </source>
</evidence>
<dbReference type="GO" id="GO:0046872">
    <property type="term" value="F:metal ion binding"/>
    <property type="evidence" value="ECO:0007669"/>
    <property type="project" value="UniProtKB-KW"/>
</dbReference>
<comment type="caution">
    <text evidence="11">The sequence shown here is derived from an EMBL/GenBank/DDBJ whole genome shotgun (WGS) entry which is preliminary data.</text>
</comment>
<evidence type="ECO:0000256" key="4">
    <source>
        <dbReference type="ARBA" id="ARBA00022729"/>
    </source>
</evidence>
<gene>
    <name evidence="11" type="ORF">A2W18_02430</name>
</gene>
<dbReference type="Pfam" id="PF01435">
    <property type="entry name" value="Peptidase_M48"/>
    <property type="match status" value="1"/>
</dbReference>
<keyword evidence="4 9" id="KW-0732">Signal</keyword>
<dbReference type="InterPro" id="IPR011990">
    <property type="entry name" value="TPR-like_helical_dom_sf"/>
</dbReference>
<dbReference type="GO" id="GO:0016020">
    <property type="term" value="C:membrane"/>
    <property type="evidence" value="ECO:0007669"/>
    <property type="project" value="InterPro"/>
</dbReference>
<name>A0A1F6VB40_9PROT</name>
<feature type="chain" id="PRO_5009527188" description="Peptidase M48 domain-containing protein" evidence="9">
    <location>
        <begin position="23"/>
        <end position="479"/>
    </location>
</feature>
<accession>A0A1F6VB40</accession>
<evidence type="ECO:0000313" key="11">
    <source>
        <dbReference type="EMBL" id="OGI66871.1"/>
    </source>
</evidence>
<evidence type="ECO:0000256" key="7">
    <source>
        <dbReference type="ARBA" id="ARBA00022833"/>
    </source>
</evidence>
<dbReference type="Pfam" id="PF14559">
    <property type="entry name" value="TPR_19"/>
    <property type="match status" value="1"/>
</dbReference>
<dbReference type="AlphaFoldDB" id="A0A1F6VB40"/>
<keyword evidence="6" id="KW-0378">Hydrolase</keyword>
<dbReference type="Gene3D" id="1.25.40.10">
    <property type="entry name" value="Tetratricopeptide repeat domain"/>
    <property type="match status" value="1"/>
</dbReference>
<evidence type="ECO:0000256" key="8">
    <source>
        <dbReference type="ARBA" id="ARBA00023049"/>
    </source>
</evidence>
<proteinExistence type="inferred from homology"/>
<dbReference type="EMBL" id="MFSP01000075">
    <property type="protein sequence ID" value="OGI66871.1"/>
    <property type="molecule type" value="Genomic_DNA"/>
</dbReference>
<dbReference type="HAMAP" id="MF_00997">
    <property type="entry name" value="Protease_BepA"/>
    <property type="match status" value="1"/>
</dbReference>
<keyword evidence="2" id="KW-0645">Protease</keyword>
<dbReference type="PANTHER" id="PTHR22726">
    <property type="entry name" value="METALLOENDOPEPTIDASE OMA1"/>
    <property type="match status" value="1"/>
</dbReference>
<feature type="signal peptide" evidence="9">
    <location>
        <begin position="1"/>
        <end position="22"/>
    </location>
</feature>
<sequence>MKRLFLRGLLSGLLALPGPILGANPINLPDLGDASIAVISPAQERRLGEDFMRRARQSLVFSDDPEVSEYIQTLGQRLVAHSDNPGTSFRFFVVNDPTINAFAVPGGFIGVHTGLILAAETEAELASVLAHEISHITQRHIPRLLAEDQRATLPAMAAILAAILLAGHGGQAAIALTTATLAQRGITFTRTFEEEADRIGVQLLAESGFDPRAMPAFFERMQQINRVNDTNLPEFLLTHPVTTARIADSRNRAERYPYRQVPDSLSFQLVRAKLRATAPGDPASIVRTFSAGVTDEKSAHREAEHYGYAVALVRARRYDTARAETRRLVEPAPANPFYRILQAEIELAAGQTDAGLRHYARAYQRDSSYHPLAVNYARALVQGNRAPEAEPVLRVSLKQRPDDPALYKLLSQSIGAAGKVAESHQALAEYYYLNGNAKAAIEQLQLAGRRAGNNFYLQSSVEARIQAIKDEVALLTERK</sequence>
<dbReference type="PANTHER" id="PTHR22726:SF1">
    <property type="entry name" value="METALLOENDOPEPTIDASE OMA1, MITOCHONDRIAL"/>
    <property type="match status" value="1"/>
</dbReference>
<evidence type="ECO:0000256" key="2">
    <source>
        <dbReference type="ARBA" id="ARBA00022670"/>
    </source>
</evidence>
<evidence type="ECO:0000256" key="6">
    <source>
        <dbReference type="ARBA" id="ARBA00022801"/>
    </source>
</evidence>
<dbReference type="InterPro" id="IPR030873">
    <property type="entry name" value="Protease_BepA"/>
</dbReference>
<dbReference type="GO" id="GO:0004222">
    <property type="term" value="F:metalloendopeptidase activity"/>
    <property type="evidence" value="ECO:0007669"/>
    <property type="project" value="InterPro"/>
</dbReference>
<keyword evidence="8" id="KW-0482">Metalloprotease</keyword>
<dbReference type="Proteomes" id="UP000179076">
    <property type="component" value="Unassembled WGS sequence"/>
</dbReference>
<dbReference type="CDD" id="cd07333">
    <property type="entry name" value="M48C_bepA_like"/>
    <property type="match status" value="1"/>
</dbReference>
<feature type="domain" description="Peptidase M48" evidence="10">
    <location>
        <begin position="68"/>
        <end position="251"/>
    </location>
</feature>
<organism evidence="11 12">
    <name type="scientific">Candidatus Muproteobacteria bacterium RBG_16_60_9</name>
    <dbReference type="NCBI Taxonomy" id="1817755"/>
    <lineage>
        <taxon>Bacteria</taxon>
        <taxon>Pseudomonadati</taxon>
        <taxon>Pseudomonadota</taxon>
        <taxon>Candidatus Muproteobacteria</taxon>
    </lineage>
</organism>
<reference evidence="11 12" key="1">
    <citation type="journal article" date="2016" name="Nat. Commun.">
        <title>Thousands of microbial genomes shed light on interconnected biogeochemical processes in an aquifer system.</title>
        <authorList>
            <person name="Anantharaman K."/>
            <person name="Brown C.T."/>
            <person name="Hug L.A."/>
            <person name="Sharon I."/>
            <person name="Castelle C.J."/>
            <person name="Probst A.J."/>
            <person name="Thomas B.C."/>
            <person name="Singh A."/>
            <person name="Wilkins M.J."/>
            <person name="Karaoz U."/>
            <person name="Brodie E.L."/>
            <person name="Williams K.H."/>
            <person name="Hubbard S.S."/>
            <person name="Banfield J.F."/>
        </authorList>
    </citation>
    <scope>NUCLEOTIDE SEQUENCE [LARGE SCALE GENOMIC DNA]</scope>
</reference>
<evidence type="ECO:0000256" key="9">
    <source>
        <dbReference type="SAM" id="SignalP"/>
    </source>
</evidence>
<comment type="cofactor">
    <cofactor evidence="1">
        <name>Zn(2+)</name>
        <dbReference type="ChEBI" id="CHEBI:29105"/>
    </cofactor>
</comment>
<evidence type="ECO:0000256" key="5">
    <source>
        <dbReference type="ARBA" id="ARBA00022764"/>
    </source>
</evidence>
<evidence type="ECO:0000259" key="10">
    <source>
        <dbReference type="Pfam" id="PF01435"/>
    </source>
</evidence>
<dbReference type="InterPro" id="IPR001915">
    <property type="entry name" value="Peptidase_M48"/>
</dbReference>